<feature type="transmembrane region" description="Helical" evidence="1">
    <location>
        <begin position="81"/>
        <end position="105"/>
    </location>
</feature>
<evidence type="ECO:0000313" key="4">
    <source>
        <dbReference type="EMBL" id="SHK58514.1"/>
    </source>
</evidence>
<evidence type="ECO:0008006" key="6">
    <source>
        <dbReference type="Google" id="ProtNLM"/>
    </source>
</evidence>
<reference evidence="4 5" key="1">
    <citation type="submission" date="2016-11" db="EMBL/GenBank/DDBJ databases">
        <authorList>
            <person name="Jaros S."/>
            <person name="Januszkiewicz K."/>
            <person name="Wedrychowicz H."/>
        </authorList>
    </citation>
    <scope>NUCLEOTIDE SEQUENCE [LARGE SCALE GENOMIC DNA]</scope>
    <source>
        <strain evidence="4 5">CGMCC 4.2025</strain>
    </source>
</reference>
<dbReference type="Pfam" id="PF08044">
    <property type="entry name" value="DUF1707"/>
    <property type="match status" value="1"/>
</dbReference>
<evidence type="ECO:0000256" key="1">
    <source>
        <dbReference type="SAM" id="Phobius"/>
    </source>
</evidence>
<feature type="transmembrane region" description="Helical" evidence="1">
    <location>
        <begin position="125"/>
        <end position="151"/>
    </location>
</feature>
<dbReference type="Pfam" id="PF13828">
    <property type="entry name" value="DUF4190"/>
    <property type="match status" value="1"/>
</dbReference>
<keyword evidence="5" id="KW-1185">Reference proteome</keyword>
<evidence type="ECO:0000259" key="3">
    <source>
        <dbReference type="Pfam" id="PF13828"/>
    </source>
</evidence>
<dbReference type="STRING" id="310782.SAMN05216499_101103"/>
<dbReference type="InterPro" id="IPR012551">
    <property type="entry name" value="DUF1707_SHOCT-like"/>
</dbReference>
<feature type="domain" description="DUF1707" evidence="2">
    <location>
        <begin position="2"/>
        <end position="42"/>
    </location>
</feature>
<accession>A0A1M6TNK4</accession>
<dbReference type="AlphaFoldDB" id="A0A1M6TNK4"/>
<evidence type="ECO:0000313" key="5">
    <source>
        <dbReference type="Proteomes" id="UP000184111"/>
    </source>
</evidence>
<dbReference type="Proteomes" id="UP000184111">
    <property type="component" value="Unassembled WGS sequence"/>
</dbReference>
<gene>
    <name evidence="4" type="ORF">SAMN05216499_101103</name>
</gene>
<protein>
    <recommendedName>
        <fullName evidence="6">DUF4190 domain-containing protein</fullName>
    </recommendedName>
</protein>
<evidence type="ECO:0000259" key="2">
    <source>
        <dbReference type="Pfam" id="PF08044"/>
    </source>
</evidence>
<keyword evidence="1" id="KW-1133">Transmembrane helix</keyword>
<name>A0A1M6TNK4_9ACTN</name>
<keyword evidence="1" id="KW-0812">Transmembrane</keyword>
<dbReference type="InterPro" id="IPR025241">
    <property type="entry name" value="DUF4190"/>
</dbReference>
<dbReference type="EMBL" id="FRBI01000001">
    <property type="protein sequence ID" value="SHK58514.1"/>
    <property type="molecule type" value="Genomic_DNA"/>
</dbReference>
<proteinExistence type="predicted"/>
<keyword evidence="1" id="KW-0472">Membrane</keyword>
<feature type="domain" description="DUF4190" evidence="3">
    <location>
        <begin position="81"/>
        <end position="139"/>
    </location>
</feature>
<organism evidence="4 5">
    <name type="scientific">Actinacidiphila paucisporea</name>
    <dbReference type="NCBI Taxonomy" id="310782"/>
    <lineage>
        <taxon>Bacteria</taxon>
        <taxon>Bacillati</taxon>
        <taxon>Actinomycetota</taxon>
        <taxon>Actinomycetes</taxon>
        <taxon>Kitasatosporales</taxon>
        <taxon>Streptomycetaceae</taxon>
        <taxon>Actinacidiphila</taxon>
    </lineage>
</organism>
<sequence>MSVLKDAFAEGRLKQPEYEDRVGLVYQSRTYEELDRLTADIPTPVAPPPVMPPGLLQGAYLPGAAPYVTMEPRVPSTNGQAVASLVCGICGAFTMGLAAIPAVILGHRAKKEIRRTGQQGEGMAIAGLILGYLTLAGFGAIMALVTVFAVVGGS</sequence>